<protein>
    <recommendedName>
        <fullName evidence="8">L-ornithine N(alpha)-acyltransferase</fullName>
        <ecNumber evidence="7">2.3.2.30</ecNumber>
    </recommendedName>
</protein>
<dbReference type="GO" id="GO:0006629">
    <property type="term" value="P:lipid metabolic process"/>
    <property type="evidence" value="ECO:0007669"/>
    <property type="project" value="UniProtKB-KW"/>
</dbReference>
<gene>
    <name evidence="11" type="ORF">DK869_03615</name>
</gene>
<dbReference type="AlphaFoldDB" id="A0A318MYK9"/>
<evidence type="ECO:0000256" key="4">
    <source>
        <dbReference type="ARBA" id="ARBA00023098"/>
    </source>
</evidence>
<comment type="caution">
    <text evidence="11">The sequence shown here is derived from an EMBL/GenBank/DDBJ whole genome shotgun (WGS) entry which is preliminary data.</text>
</comment>
<dbReference type="Proteomes" id="UP000247565">
    <property type="component" value="Unassembled WGS sequence"/>
</dbReference>
<comment type="pathway">
    <text evidence="1">Lipid metabolism.</text>
</comment>
<proteinExistence type="inferred from homology"/>
<dbReference type="EC" id="2.3.2.30" evidence="7"/>
<evidence type="ECO:0000256" key="7">
    <source>
        <dbReference type="ARBA" id="ARBA00039058"/>
    </source>
</evidence>
<comment type="function">
    <text evidence="9">Catalyzes the first step in the biosynthesis of ornithine lipids, which are phosphorus-free membrane lipids. Catalyzes the 3-hydroxyacyl-acyl carrier protein-dependent acylation of ornithine to form lyso-ornithine lipid (LOL).</text>
</comment>
<evidence type="ECO:0000256" key="5">
    <source>
        <dbReference type="ARBA" id="ARBA00023315"/>
    </source>
</evidence>
<organism evidence="11 12">
    <name type="scientific">Commensalibacter melissae</name>
    <dbReference type="NCBI Taxonomy" id="2070537"/>
    <lineage>
        <taxon>Bacteria</taxon>
        <taxon>Pseudomonadati</taxon>
        <taxon>Pseudomonadota</taxon>
        <taxon>Alphaproteobacteria</taxon>
        <taxon>Acetobacterales</taxon>
        <taxon>Acetobacteraceae</taxon>
    </lineage>
</organism>
<evidence type="ECO:0000313" key="12">
    <source>
        <dbReference type="Proteomes" id="UP000247565"/>
    </source>
</evidence>
<dbReference type="Pfam" id="PF13444">
    <property type="entry name" value="Acetyltransf_5"/>
    <property type="match status" value="1"/>
</dbReference>
<evidence type="ECO:0000313" key="11">
    <source>
        <dbReference type="EMBL" id="PXZ00507.1"/>
    </source>
</evidence>
<evidence type="ECO:0000256" key="6">
    <source>
        <dbReference type="ARBA" id="ARBA00038095"/>
    </source>
</evidence>
<comment type="similarity">
    <text evidence="6">Belongs to the acetyltransferase family. OlsB subfamily.</text>
</comment>
<keyword evidence="12" id="KW-1185">Reference proteome</keyword>
<dbReference type="PANTHER" id="PTHR37323:SF1">
    <property type="entry name" value="L-ORNITHINE N(ALPHA)-ACYLTRANSFERASE"/>
    <property type="match status" value="1"/>
</dbReference>
<evidence type="ECO:0000256" key="2">
    <source>
        <dbReference type="ARBA" id="ARBA00022516"/>
    </source>
</evidence>
<dbReference type="EMBL" id="QGLT01000002">
    <property type="protein sequence ID" value="PXZ00507.1"/>
    <property type="molecule type" value="Genomic_DNA"/>
</dbReference>
<evidence type="ECO:0000256" key="3">
    <source>
        <dbReference type="ARBA" id="ARBA00022679"/>
    </source>
</evidence>
<accession>A0A318MYK9</accession>
<keyword evidence="4" id="KW-0443">Lipid metabolism</keyword>
<evidence type="ECO:0000256" key="9">
    <source>
        <dbReference type="ARBA" id="ARBA00045724"/>
    </source>
</evidence>
<dbReference type="OrthoDB" id="9787072at2"/>
<sequence>MHREKRSGSLSTLELRRDKFVELRSGSLGVRLAETESEKDAARALRYRVFYEEMGAIPNESIRNLKRDFDEYDDFSDYLLVIDYNKISDHERVVGTYRLIRKENADKAGGFYSRAEYDLSVLQEYPGNLLEVGRSCVHPQYRNRSAMQLLWEGIAAYIFYYRIDILFGCASFPGTDPDQYAEILTYLYQTQLAPPALLVKALPERRVEMLRVDPHHLDHFRCRLELPPLIKGYLRLGGYVGDGAVIDQQFNTTDVAIILKTELIADKYYRHYERRLRDALEF</sequence>
<dbReference type="SUPFAM" id="SSF55729">
    <property type="entry name" value="Acyl-CoA N-acyltransferases (Nat)"/>
    <property type="match status" value="1"/>
</dbReference>
<keyword evidence="3" id="KW-0808">Transferase</keyword>
<dbReference type="Gene3D" id="3.40.630.30">
    <property type="match status" value="1"/>
</dbReference>
<dbReference type="InterPro" id="IPR016181">
    <property type="entry name" value="Acyl_CoA_acyltransferase"/>
</dbReference>
<evidence type="ECO:0000256" key="8">
    <source>
        <dbReference type="ARBA" id="ARBA00039866"/>
    </source>
</evidence>
<dbReference type="PANTHER" id="PTHR37323">
    <property type="entry name" value="GCN5-RELATED N-ACETYLTRANSFERASE"/>
    <property type="match status" value="1"/>
</dbReference>
<dbReference type="GO" id="GO:0043810">
    <property type="term" value="F:ornithine-acyl [acyl carrier protein] N-acyltransferase activity"/>
    <property type="evidence" value="ECO:0007669"/>
    <property type="project" value="UniProtKB-EC"/>
</dbReference>
<name>A0A318MYK9_9PROT</name>
<reference evidence="11 12" key="1">
    <citation type="submission" date="2018-05" db="EMBL/GenBank/DDBJ databases">
        <title>Reference genomes for bee gut microbiota database.</title>
        <authorList>
            <person name="Ellegaard K.M."/>
        </authorList>
    </citation>
    <scope>NUCLEOTIDE SEQUENCE [LARGE SCALE GENOMIC DNA]</scope>
    <source>
        <strain evidence="11 12">ESL0284</strain>
    </source>
</reference>
<dbReference type="InterPro" id="IPR052351">
    <property type="entry name" value="Ornithine_N-alpha-AT"/>
</dbReference>
<keyword evidence="2" id="KW-0444">Lipid biosynthesis</keyword>
<evidence type="ECO:0000256" key="10">
    <source>
        <dbReference type="ARBA" id="ARBA00047785"/>
    </source>
</evidence>
<keyword evidence="5" id="KW-0012">Acyltransferase</keyword>
<comment type="catalytic activity">
    <reaction evidence="10">
        <text>a (3R)-hydroxyacyl-[ACP] + L-ornithine = a lyso-ornithine lipid + holo-[ACP] + H(+)</text>
        <dbReference type="Rhea" id="RHEA:20633"/>
        <dbReference type="Rhea" id="RHEA-COMP:9685"/>
        <dbReference type="Rhea" id="RHEA-COMP:9945"/>
        <dbReference type="ChEBI" id="CHEBI:15378"/>
        <dbReference type="ChEBI" id="CHEBI:46911"/>
        <dbReference type="ChEBI" id="CHEBI:64479"/>
        <dbReference type="ChEBI" id="CHEBI:78827"/>
        <dbReference type="ChEBI" id="CHEBI:138482"/>
        <dbReference type="EC" id="2.3.2.30"/>
    </reaction>
    <physiologicalReaction direction="left-to-right" evidence="10">
        <dbReference type="Rhea" id="RHEA:20634"/>
    </physiologicalReaction>
</comment>
<evidence type="ECO:0000256" key="1">
    <source>
        <dbReference type="ARBA" id="ARBA00005189"/>
    </source>
</evidence>
<dbReference type="RefSeq" id="WP_110438650.1">
    <property type="nucleotide sequence ID" value="NZ_CP046393.1"/>
</dbReference>